<accession>A0A0K0N526</accession>
<protein>
    <submittedName>
        <fullName evidence="2">Uncharacterized protein</fullName>
    </submittedName>
</protein>
<dbReference type="KEGG" id="vg:26631061"/>
<dbReference type="EMBL" id="KR011062">
    <property type="protein sequence ID" value="AKJ71790.1"/>
    <property type="molecule type" value="Genomic_DNA"/>
</dbReference>
<sequence>MMPGESIPSITPLGGTNEGPKIVFEPNTEQGVRLTAIMAVEEMYSGLTQLRMGSGALEKLLENAPTEHSVRARSIGHALRTCQDDLAKLANYLALPEADKNAER</sequence>
<gene>
    <name evidence="2" type="ORF">TIN2_100</name>
</gene>
<reference evidence="2 3" key="1">
    <citation type="journal article" date="2015" name="Appl. Environ. Microbiol.">
        <title>Three of a Kind: Genetically Similar Tsukamurella Phages TIN2, TIN3, and TIN4.</title>
        <authorList>
            <person name="Dyson Z.A."/>
            <person name="Tucci J."/>
            <person name="Seviour R.J."/>
            <person name="Petrovski S."/>
        </authorList>
    </citation>
    <scope>NUCLEOTIDE SEQUENCE [LARGE SCALE GENOMIC DNA]</scope>
</reference>
<evidence type="ECO:0000313" key="2">
    <source>
        <dbReference type="EMBL" id="AKJ71790.1"/>
    </source>
</evidence>
<dbReference type="GeneID" id="26631061"/>
<evidence type="ECO:0000313" key="3">
    <source>
        <dbReference type="Proteomes" id="UP000203853"/>
    </source>
</evidence>
<dbReference type="Proteomes" id="UP000203853">
    <property type="component" value="Segment"/>
</dbReference>
<dbReference type="RefSeq" id="YP_009204535.1">
    <property type="nucleotide sequence ID" value="NC_028865.1"/>
</dbReference>
<feature type="region of interest" description="Disordered" evidence="1">
    <location>
        <begin position="1"/>
        <end position="20"/>
    </location>
</feature>
<proteinExistence type="predicted"/>
<keyword evidence="3" id="KW-1185">Reference proteome</keyword>
<name>A0A0K0N526_9CAUD</name>
<evidence type="ECO:0000256" key="1">
    <source>
        <dbReference type="SAM" id="MobiDB-lite"/>
    </source>
</evidence>
<organism evidence="2 3">
    <name type="scientific">Tsukamurella phage TIN2</name>
    <dbReference type="NCBI Taxonomy" id="1636545"/>
    <lineage>
        <taxon>Viruses</taxon>
        <taxon>Duplodnaviria</taxon>
        <taxon>Heunggongvirae</taxon>
        <taxon>Uroviricota</taxon>
        <taxon>Caudoviricetes</taxon>
        <taxon>Tinduovirus</taxon>
        <taxon>Tinduovirus TIN2</taxon>
    </lineage>
</organism>